<protein>
    <recommendedName>
        <fullName evidence="2">DUF3978 domain-containing protein</fullName>
    </recommendedName>
</protein>
<dbReference type="InterPro" id="IPR025010">
    <property type="entry name" value="DUF3978"/>
</dbReference>
<sequence>METGFSFYKKYLERFLRETFDKLINGDKPYLKYSLINENNFLIHILKEKKMNTYNNQNIVLTNIESISDRTNFNLYLQESNDFDPNLIKCTMLEFIVTKENVKIYIKHTPNCDSENYMIKEYMIPSKVFHYVFPTIHESNEDISVQMQCFGINGELLITERLFIHKNNHLNSKLRAFFEALNSNIRSALHTLKIN</sequence>
<comment type="caution">
    <text evidence="1">The sequence shown here is derived from an EMBL/GenBank/DDBJ whole genome shotgun (WGS) entry which is preliminary data.</text>
</comment>
<proteinExistence type="predicted"/>
<organism evidence="1">
    <name type="scientific">Bacillus mycoides</name>
    <dbReference type="NCBI Taxonomy" id="1405"/>
    <lineage>
        <taxon>Bacteria</taxon>
        <taxon>Bacillati</taxon>
        <taxon>Bacillota</taxon>
        <taxon>Bacilli</taxon>
        <taxon>Bacillales</taxon>
        <taxon>Bacillaceae</taxon>
        <taxon>Bacillus</taxon>
        <taxon>Bacillus cereus group</taxon>
    </lineage>
</organism>
<evidence type="ECO:0000313" key="1">
    <source>
        <dbReference type="EMBL" id="EEL72697.1"/>
    </source>
</evidence>
<dbReference type="AlphaFoldDB" id="C2XNR5"/>
<evidence type="ECO:0008006" key="2">
    <source>
        <dbReference type="Google" id="ProtNLM"/>
    </source>
</evidence>
<accession>C2XNR5</accession>
<name>C2XNR5_BACMY</name>
<dbReference type="Proteomes" id="UP000001753">
    <property type="component" value="Chromosome"/>
</dbReference>
<gene>
    <name evidence="1" type="ORF">bcere0026_3080</name>
</gene>
<dbReference type="HOGENOM" id="CLU_120336_0_0_9"/>
<reference evidence="1" key="1">
    <citation type="journal article" date="2012" name="Genome Res.">
        <title>Genomic characterization of the Bacillus cereus sensu lato species: Backdrop to the evolution of Bacillus anthracis.</title>
        <authorList>
            <person name="Zwick M.E."/>
            <person name="Joseph S.J."/>
            <person name="Didelot X."/>
            <person name="Chen P.E."/>
            <person name="Bishop-Lilly K.A."/>
            <person name="Stewart A.C."/>
            <person name="Willner K."/>
            <person name="Nolan N."/>
            <person name="Lentz S."/>
            <person name="Thomason M.K."/>
            <person name="Sozhamannan S."/>
            <person name="Mateczun A.J."/>
            <person name="Du L."/>
            <person name="Read T.D."/>
        </authorList>
    </citation>
    <scope>NUCLEOTIDE SEQUENCE [LARGE SCALE GENOMIC DNA]</scope>
    <source>
        <strain evidence="1">AH603</strain>
    </source>
</reference>
<dbReference type="Pfam" id="PF13123">
    <property type="entry name" value="DUF3978"/>
    <property type="match status" value="1"/>
</dbReference>
<dbReference type="EMBL" id="ACMP01000011">
    <property type="protein sequence ID" value="EEL72697.1"/>
    <property type="molecule type" value="Genomic_DNA"/>
</dbReference>